<dbReference type="Gene3D" id="1.10.10.10">
    <property type="entry name" value="Winged helix-like DNA-binding domain superfamily/Winged helix DNA-binding domain"/>
    <property type="match status" value="1"/>
</dbReference>
<evidence type="ECO:0000313" key="5">
    <source>
        <dbReference type="EMBL" id="RAL22374.1"/>
    </source>
</evidence>
<reference evidence="5 6" key="1">
    <citation type="submission" date="2018-05" db="EMBL/GenBank/DDBJ databases">
        <title>Lujinxingia marina gen. nov. sp. nov., a new facultative anaerobic member of the class Deltaproteobacteria, and proposal of Lujinxingaceae fam. nov.</title>
        <authorList>
            <person name="Li C.-M."/>
        </authorList>
    </citation>
    <scope>NUCLEOTIDE SEQUENCE [LARGE SCALE GENOMIC DNA]</scope>
    <source>
        <strain evidence="5 6">B210</strain>
    </source>
</reference>
<gene>
    <name evidence="5" type="ORF">DL240_11025</name>
</gene>
<dbReference type="Proteomes" id="UP000249169">
    <property type="component" value="Unassembled WGS sequence"/>
</dbReference>
<dbReference type="PIRSF" id="PIRSF006707">
    <property type="entry name" value="MJ1563"/>
    <property type="match status" value="1"/>
</dbReference>
<evidence type="ECO:0000256" key="1">
    <source>
        <dbReference type="ARBA" id="ARBA00023015"/>
    </source>
</evidence>
<keyword evidence="3 4" id="KW-0804">Transcription</keyword>
<keyword evidence="6" id="KW-1185">Reference proteome</keyword>
<dbReference type="InterPro" id="IPR052362">
    <property type="entry name" value="HTH-GbsR_regulator"/>
</dbReference>
<organism evidence="5 6">
    <name type="scientific">Lujinxingia litoralis</name>
    <dbReference type="NCBI Taxonomy" id="2211119"/>
    <lineage>
        <taxon>Bacteria</taxon>
        <taxon>Deltaproteobacteria</taxon>
        <taxon>Bradymonadales</taxon>
        <taxon>Lujinxingiaceae</taxon>
        <taxon>Lujinxingia</taxon>
    </lineage>
</organism>
<dbReference type="InterPro" id="IPR026282">
    <property type="entry name" value="MJ1563"/>
</dbReference>
<accession>A0A328C7H8</accession>
<dbReference type="SUPFAM" id="SSF46785">
    <property type="entry name" value="Winged helix' DNA-binding domain"/>
    <property type="match status" value="1"/>
</dbReference>
<proteinExistence type="inferred from homology"/>
<comment type="caution">
    <text evidence="5">The sequence shown here is derived from an EMBL/GenBank/DDBJ whole genome shotgun (WGS) entry which is preliminary data.</text>
</comment>
<keyword evidence="2 4" id="KW-0238">DNA-binding</keyword>
<comment type="similarity">
    <text evidence="4">Belongs to the GbsR family.</text>
</comment>
<dbReference type="OrthoDB" id="5514564at2"/>
<dbReference type="GO" id="GO:0003677">
    <property type="term" value="F:DNA binding"/>
    <property type="evidence" value="ECO:0007669"/>
    <property type="project" value="UniProtKB-UniRule"/>
</dbReference>
<dbReference type="InterPro" id="IPR036388">
    <property type="entry name" value="WH-like_DNA-bd_sf"/>
</dbReference>
<evidence type="ECO:0000256" key="2">
    <source>
        <dbReference type="ARBA" id="ARBA00023125"/>
    </source>
</evidence>
<keyword evidence="1 4" id="KW-0805">Transcription regulation</keyword>
<protein>
    <recommendedName>
        <fullName evidence="4">HTH-type transcriptional regulator</fullName>
    </recommendedName>
</protein>
<evidence type="ECO:0000256" key="3">
    <source>
        <dbReference type="ARBA" id="ARBA00023163"/>
    </source>
</evidence>
<dbReference type="PANTHER" id="PTHR38465:SF1">
    <property type="entry name" value="HTH-TYPE TRANSCRIPTIONAL REGULATOR MJ1563-RELATED"/>
    <property type="match status" value="1"/>
</dbReference>
<evidence type="ECO:0000313" key="6">
    <source>
        <dbReference type="Proteomes" id="UP000249169"/>
    </source>
</evidence>
<dbReference type="PANTHER" id="PTHR38465">
    <property type="entry name" value="HTH-TYPE TRANSCRIPTIONAL REGULATOR MJ1563-RELATED"/>
    <property type="match status" value="1"/>
</dbReference>
<dbReference type="AlphaFoldDB" id="A0A328C7H8"/>
<dbReference type="RefSeq" id="WP_111729945.1">
    <property type="nucleotide sequence ID" value="NZ_QHKO01000004.1"/>
</dbReference>
<sequence length="179" mass="20514">MKGYNYRTSDNPPTTSLPLWEALVTDAVGDVIEFWGFKRNHGRVWALLYLRRVPMNSSEIQDALELSKGAVSMITRDLELWNVVRRVRQASSSAWHFVAEVEFMQMITQVLEQREGQLISRVATDLKDAGRLAAEHPDVDDETLERIERMRRLAAMIQQALAIFAKTARLDVSNTRDLL</sequence>
<name>A0A328C7H8_9DELT</name>
<dbReference type="InterPro" id="IPR036390">
    <property type="entry name" value="WH_DNA-bd_sf"/>
</dbReference>
<dbReference type="EMBL" id="QHKO01000004">
    <property type="protein sequence ID" value="RAL22374.1"/>
    <property type="molecule type" value="Genomic_DNA"/>
</dbReference>
<evidence type="ECO:0000256" key="4">
    <source>
        <dbReference type="PIRNR" id="PIRNR006707"/>
    </source>
</evidence>